<dbReference type="InterPro" id="IPR008042">
    <property type="entry name" value="Retrotrans_Pao"/>
</dbReference>
<name>A0A7I4Z0C2_HAECO</name>
<dbReference type="Pfam" id="PF05380">
    <property type="entry name" value="Peptidase_A17"/>
    <property type="match status" value="1"/>
</dbReference>
<dbReference type="OrthoDB" id="5863270at2759"/>
<protein>
    <submittedName>
        <fullName evidence="2">RT_RNaseH_2 domain-containing protein</fullName>
    </submittedName>
</protein>
<reference evidence="2" key="1">
    <citation type="submission" date="2020-12" db="UniProtKB">
        <authorList>
            <consortium name="WormBaseParasite"/>
        </authorList>
    </citation>
    <scope>IDENTIFICATION</scope>
    <source>
        <strain evidence="2">MHco3</strain>
    </source>
</reference>
<accession>A0A7I4Z0C2</accession>
<sequence>MGKLFLQSLWKSDIGWDDTLSGEHEKRCQEIVNQWTSSSCDIDRVIVDTETLPNSDQFDLRVFTDASGYAYCAAAYLVHHRTDSPHNFAPDGKIKISSASSIDHYSTSGIISHRCRCQSTFVPYRATRYPA</sequence>
<dbReference type="Proteomes" id="UP000025227">
    <property type="component" value="Unplaced"/>
</dbReference>
<evidence type="ECO:0000313" key="2">
    <source>
        <dbReference type="WBParaSite" id="HCON_00171850-00001"/>
    </source>
</evidence>
<organism evidence="1 2">
    <name type="scientific">Haemonchus contortus</name>
    <name type="common">Barber pole worm</name>
    <dbReference type="NCBI Taxonomy" id="6289"/>
    <lineage>
        <taxon>Eukaryota</taxon>
        <taxon>Metazoa</taxon>
        <taxon>Ecdysozoa</taxon>
        <taxon>Nematoda</taxon>
        <taxon>Chromadorea</taxon>
        <taxon>Rhabditida</taxon>
        <taxon>Rhabditina</taxon>
        <taxon>Rhabditomorpha</taxon>
        <taxon>Strongyloidea</taxon>
        <taxon>Trichostrongylidae</taxon>
        <taxon>Haemonchus</taxon>
    </lineage>
</organism>
<keyword evidence="1" id="KW-1185">Reference proteome</keyword>
<proteinExistence type="predicted"/>
<dbReference type="AlphaFoldDB" id="A0A7I4Z0C2"/>
<dbReference type="WBParaSite" id="HCON_00171850-00001">
    <property type="protein sequence ID" value="HCON_00171850-00001"/>
    <property type="gene ID" value="HCON_00171850"/>
</dbReference>
<evidence type="ECO:0000313" key="1">
    <source>
        <dbReference type="Proteomes" id="UP000025227"/>
    </source>
</evidence>